<dbReference type="Pfam" id="PF16076">
    <property type="entry name" value="Acyltransf_C"/>
    <property type="match status" value="1"/>
</dbReference>
<sequence>MDVVTSLRGMLLVVPFLIWLTIIELSIALLLPLKLISGSLVFNASSVLASSVWRFIQGIFLDLNGAVITVSGDVLPKRESAVVIANHVGWCDVYMIEELAARAGMLGHTRYFSKAQLRWRKWEADKKEMDRVFRGVTQGGWKTCMPLLVSFSEGTRFTPGKYLESRKFCARNNRSQPANLLYPRTKGFVTTVQHVRKAPHVKAVYDFTIAYQKGRHFYTAPTMWETVAVPRLSMGEESGGRGFRFHIFARRYLIEQLPHDDKALAIWLEQRWIEKGQWLEEIKSKWADV</sequence>
<evidence type="ECO:0000256" key="2">
    <source>
        <dbReference type="ARBA" id="ARBA00022679"/>
    </source>
</evidence>
<evidence type="ECO:0000313" key="7">
    <source>
        <dbReference type="Proteomes" id="UP001302126"/>
    </source>
</evidence>
<keyword evidence="3" id="KW-0012">Acyltransferase</keyword>
<dbReference type="PANTHER" id="PTHR10983:SF24">
    <property type="entry name" value="1-ACYLGLYCEROL-3-PHOSPHATE O-ACYLTRANSFERASE 3, ISOFORM E-RELATED"/>
    <property type="match status" value="1"/>
</dbReference>
<comment type="similarity">
    <text evidence="1">Belongs to the 1-acyl-sn-glycerol-3-phosphate acyltransferase family.</text>
</comment>
<evidence type="ECO:0000256" key="4">
    <source>
        <dbReference type="SAM" id="Phobius"/>
    </source>
</evidence>
<organism evidence="6 7">
    <name type="scientific">Podospora australis</name>
    <dbReference type="NCBI Taxonomy" id="1536484"/>
    <lineage>
        <taxon>Eukaryota</taxon>
        <taxon>Fungi</taxon>
        <taxon>Dikarya</taxon>
        <taxon>Ascomycota</taxon>
        <taxon>Pezizomycotina</taxon>
        <taxon>Sordariomycetes</taxon>
        <taxon>Sordariomycetidae</taxon>
        <taxon>Sordariales</taxon>
        <taxon>Podosporaceae</taxon>
        <taxon>Podospora</taxon>
    </lineage>
</organism>
<accession>A0AAN6WZY3</accession>
<dbReference type="SMART" id="SM00563">
    <property type="entry name" value="PlsC"/>
    <property type="match status" value="1"/>
</dbReference>
<dbReference type="GO" id="GO:0003841">
    <property type="term" value="F:1-acylglycerol-3-phosphate O-acyltransferase activity"/>
    <property type="evidence" value="ECO:0007669"/>
    <property type="project" value="TreeGrafter"/>
</dbReference>
<proteinExistence type="inferred from homology"/>
<reference evidence="6" key="2">
    <citation type="submission" date="2023-05" db="EMBL/GenBank/DDBJ databases">
        <authorList>
            <consortium name="Lawrence Berkeley National Laboratory"/>
            <person name="Steindorff A."/>
            <person name="Hensen N."/>
            <person name="Bonometti L."/>
            <person name="Westerberg I."/>
            <person name="Brannstrom I.O."/>
            <person name="Guillou S."/>
            <person name="Cros-Aarteil S."/>
            <person name="Calhoun S."/>
            <person name="Haridas S."/>
            <person name="Kuo A."/>
            <person name="Mondo S."/>
            <person name="Pangilinan J."/>
            <person name="Riley R."/>
            <person name="Labutti K."/>
            <person name="Andreopoulos B."/>
            <person name="Lipzen A."/>
            <person name="Chen C."/>
            <person name="Yanf M."/>
            <person name="Daum C."/>
            <person name="Ng V."/>
            <person name="Clum A."/>
            <person name="Ohm R."/>
            <person name="Martin F."/>
            <person name="Silar P."/>
            <person name="Natvig D."/>
            <person name="Lalanne C."/>
            <person name="Gautier V."/>
            <person name="Ament-Velasquez S.L."/>
            <person name="Kruys A."/>
            <person name="Hutchinson M.I."/>
            <person name="Powell A.J."/>
            <person name="Barry K."/>
            <person name="Miller A.N."/>
            <person name="Grigoriev I.V."/>
            <person name="Debuchy R."/>
            <person name="Gladieux P."/>
            <person name="Thoren M.H."/>
            <person name="Johannesson H."/>
        </authorList>
    </citation>
    <scope>NUCLEOTIDE SEQUENCE</scope>
    <source>
        <strain evidence="6">PSN309</strain>
    </source>
</reference>
<dbReference type="SUPFAM" id="SSF69593">
    <property type="entry name" value="Glycerol-3-phosphate (1)-acyltransferase"/>
    <property type="match status" value="1"/>
</dbReference>
<dbReference type="CDD" id="cd07990">
    <property type="entry name" value="LPLAT_LCLAT1-like"/>
    <property type="match status" value="1"/>
</dbReference>
<dbReference type="GO" id="GO:0012505">
    <property type="term" value="C:endomembrane system"/>
    <property type="evidence" value="ECO:0007669"/>
    <property type="project" value="TreeGrafter"/>
</dbReference>
<keyword evidence="2" id="KW-0808">Transferase</keyword>
<keyword evidence="4" id="KW-0472">Membrane</keyword>
<dbReference type="AlphaFoldDB" id="A0AAN6WZY3"/>
<feature type="domain" description="Phospholipid/glycerol acyltransferase" evidence="5">
    <location>
        <begin position="81"/>
        <end position="189"/>
    </location>
</feature>
<dbReference type="EMBL" id="MU864380">
    <property type="protein sequence ID" value="KAK4189027.1"/>
    <property type="molecule type" value="Genomic_DNA"/>
</dbReference>
<keyword evidence="4" id="KW-0812">Transmembrane</keyword>
<comment type="caution">
    <text evidence="6">The sequence shown here is derived from an EMBL/GenBank/DDBJ whole genome shotgun (WGS) entry which is preliminary data.</text>
</comment>
<protein>
    <recommendedName>
        <fullName evidence="5">Phospholipid/glycerol acyltransferase domain-containing protein</fullName>
    </recommendedName>
</protein>
<evidence type="ECO:0000256" key="3">
    <source>
        <dbReference type="ARBA" id="ARBA00023315"/>
    </source>
</evidence>
<evidence type="ECO:0000313" key="6">
    <source>
        <dbReference type="EMBL" id="KAK4189027.1"/>
    </source>
</evidence>
<dbReference type="InterPro" id="IPR002123">
    <property type="entry name" value="Plipid/glycerol_acylTrfase"/>
</dbReference>
<feature type="transmembrane region" description="Helical" evidence="4">
    <location>
        <begin position="12"/>
        <end position="33"/>
    </location>
</feature>
<dbReference type="PANTHER" id="PTHR10983">
    <property type="entry name" value="1-ACYLGLYCEROL-3-PHOSPHATE ACYLTRANSFERASE-RELATED"/>
    <property type="match status" value="1"/>
</dbReference>
<evidence type="ECO:0000256" key="1">
    <source>
        <dbReference type="ARBA" id="ARBA00008655"/>
    </source>
</evidence>
<dbReference type="Pfam" id="PF01553">
    <property type="entry name" value="Acyltransferase"/>
    <property type="match status" value="1"/>
</dbReference>
<reference evidence="6" key="1">
    <citation type="journal article" date="2023" name="Mol. Phylogenet. Evol.">
        <title>Genome-scale phylogeny and comparative genomics of the fungal order Sordariales.</title>
        <authorList>
            <person name="Hensen N."/>
            <person name="Bonometti L."/>
            <person name="Westerberg I."/>
            <person name="Brannstrom I.O."/>
            <person name="Guillou S."/>
            <person name="Cros-Aarteil S."/>
            <person name="Calhoun S."/>
            <person name="Haridas S."/>
            <person name="Kuo A."/>
            <person name="Mondo S."/>
            <person name="Pangilinan J."/>
            <person name="Riley R."/>
            <person name="LaButti K."/>
            <person name="Andreopoulos B."/>
            <person name="Lipzen A."/>
            <person name="Chen C."/>
            <person name="Yan M."/>
            <person name="Daum C."/>
            <person name="Ng V."/>
            <person name="Clum A."/>
            <person name="Steindorff A."/>
            <person name="Ohm R.A."/>
            <person name="Martin F."/>
            <person name="Silar P."/>
            <person name="Natvig D.O."/>
            <person name="Lalanne C."/>
            <person name="Gautier V."/>
            <person name="Ament-Velasquez S.L."/>
            <person name="Kruys A."/>
            <person name="Hutchinson M.I."/>
            <person name="Powell A.J."/>
            <person name="Barry K."/>
            <person name="Miller A.N."/>
            <person name="Grigoriev I.V."/>
            <person name="Debuchy R."/>
            <person name="Gladieux P."/>
            <person name="Hiltunen Thoren M."/>
            <person name="Johannesson H."/>
        </authorList>
    </citation>
    <scope>NUCLEOTIDE SEQUENCE</scope>
    <source>
        <strain evidence="6">PSN309</strain>
    </source>
</reference>
<evidence type="ECO:0000259" key="5">
    <source>
        <dbReference type="SMART" id="SM00563"/>
    </source>
</evidence>
<gene>
    <name evidence="6" type="ORF">QBC35DRAFT_522472</name>
</gene>
<keyword evidence="4" id="KW-1133">Transmembrane helix</keyword>
<name>A0AAN6WZY3_9PEZI</name>
<keyword evidence="7" id="KW-1185">Reference proteome</keyword>
<dbReference type="Proteomes" id="UP001302126">
    <property type="component" value="Unassembled WGS sequence"/>
</dbReference>
<dbReference type="InterPro" id="IPR032098">
    <property type="entry name" value="Acyltransf_C"/>
</dbReference>